<dbReference type="Gene3D" id="3.40.50.300">
    <property type="entry name" value="P-loop containing nucleotide triphosphate hydrolases"/>
    <property type="match status" value="1"/>
</dbReference>
<dbReference type="Proteomes" id="UP000593567">
    <property type="component" value="Unassembled WGS sequence"/>
</dbReference>
<organism evidence="6 7">
    <name type="scientific">Bugula neritina</name>
    <name type="common">Brown bryozoan</name>
    <name type="synonym">Sertularia neritina</name>
    <dbReference type="NCBI Taxonomy" id="10212"/>
    <lineage>
        <taxon>Eukaryota</taxon>
        <taxon>Metazoa</taxon>
        <taxon>Spiralia</taxon>
        <taxon>Lophotrochozoa</taxon>
        <taxon>Bryozoa</taxon>
        <taxon>Gymnolaemata</taxon>
        <taxon>Cheilostomatida</taxon>
        <taxon>Flustrina</taxon>
        <taxon>Buguloidea</taxon>
        <taxon>Bugulidae</taxon>
        <taxon>Bugula</taxon>
    </lineage>
</organism>
<evidence type="ECO:0000256" key="5">
    <source>
        <dbReference type="RuleBase" id="RU365018"/>
    </source>
</evidence>
<dbReference type="InterPro" id="IPR026634">
    <property type="entry name" value="TPST-like"/>
</dbReference>
<dbReference type="PANTHER" id="PTHR12788">
    <property type="entry name" value="PROTEIN-TYROSINE SULFOTRANSFERASE 2"/>
    <property type="match status" value="1"/>
</dbReference>
<dbReference type="InterPro" id="IPR027417">
    <property type="entry name" value="P-loop_NTPase"/>
</dbReference>
<dbReference type="EMBL" id="VXIV02000038">
    <property type="protein sequence ID" value="KAF6041483.1"/>
    <property type="molecule type" value="Genomic_DNA"/>
</dbReference>
<dbReference type="AlphaFoldDB" id="A0A7J7KTN6"/>
<comment type="catalytic activity">
    <reaction evidence="4 5">
        <text>L-tyrosyl-[protein] + 3'-phosphoadenylyl sulfate = O-sulfo-L-tyrosine-[protein] + adenosine 3',5'-bisphosphate + H(+)</text>
        <dbReference type="Rhea" id="RHEA:16801"/>
        <dbReference type="Rhea" id="RHEA-COMP:10136"/>
        <dbReference type="Rhea" id="RHEA-COMP:11688"/>
        <dbReference type="ChEBI" id="CHEBI:15378"/>
        <dbReference type="ChEBI" id="CHEBI:46858"/>
        <dbReference type="ChEBI" id="CHEBI:58339"/>
        <dbReference type="ChEBI" id="CHEBI:58343"/>
        <dbReference type="ChEBI" id="CHEBI:65286"/>
        <dbReference type="EC" id="2.8.2.20"/>
    </reaction>
</comment>
<dbReference type="PANTHER" id="PTHR12788:SF10">
    <property type="entry name" value="PROTEIN-TYROSINE SULFOTRANSFERASE"/>
    <property type="match status" value="1"/>
</dbReference>
<evidence type="ECO:0000256" key="3">
    <source>
        <dbReference type="ARBA" id="ARBA00022679"/>
    </source>
</evidence>
<dbReference type="GO" id="GO:0005794">
    <property type="term" value="C:Golgi apparatus"/>
    <property type="evidence" value="ECO:0007669"/>
    <property type="project" value="TreeGrafter"/>
</dbReference>
<dbReference type="OrthoDB" id="545675at2759"/>
<comment type="caution">
    <text evidence="6">The sequence shown here is derived from an EMBL/GenBank/DDBJ whole genome shotgun (WGS) entry which is preliminary data.</text>
</comment>
<evidence type="ECO:0000256" key="1">
    <source>
        <dbReference type="ARBA" id="ARBA00009988"/>
    </source>
</evidence>
<evidence type="ECO:0000256" key="4">
    <source>
        <dbReference type="ARBA" id="ARBA00048460"/>
    </source>
</evidence>
<accession>A0A7J7KTN6</accession>
<evidence type="ECO:0000313" key="7">
    <source>
        <dbReference type="Proteomes" id="UP000593567"/>
    </source>
</evidence>
<name>A0A7J7KTN6_BUGNE</name>
<dbReference type="GO" id="GO:0008476">
    <property type="term" value="F:protein-tyrosine sulfotransferase activity"/>
    <property type="evidence" value="ECO:0007669"/>
    <property type="project" value="UniProtKB-EC"/>
</dbReference>
<comment type="similarity">
    <text evidence="1 5">Belongs to the protein sulfotransferase family.</text>
</comment>
<reference evidence="6" key="1">
    <citation type="submission" date="2020-06" db="EMBL/GenBank/DDBJ databases">
        <title>Draft genome of Bugula neritina, a colonial animal packing powerful symbionts and potential medicines.</title>
        <authorList>
            <person name="Rayko M."/>
        </authorList>
    </citation>
    <scope>NUCLEOTIDE SEQUENCE [LARGE SCALE GENOMIC DNA]</scope>
    <source>
        <strain evidence="6">Kwan_BN1</strain>
    </source>
</reference>
<gene>
    <name evidence="6" type="ORF">EB796_000208</name>
</gene>
<evidence type="ECO:0000256" key="2">
    <source>
        <dbReference type="ARBA" id="ARBA00013262"/>
    </source>
</evidence>
<evidence type="ECO:0000313" key="6">
    <source>
        <dbReference type="EMBL" id="KAF6041483.1"/>
    </source>
</evidence>
<keyword evidence="3 5" id="KW-0808">Transferase</keyword>
<keyword evidence="7" id="KW-1185">Reference proteome</keyword>
<protein>
    <recommendedName>
        <fullName evidence="2 5">Protein-tyrosine sulfotransferase</fullName>
        <ecNumber evidence="2 5">2.8.2.20</ecNumber>
    </recommendedName>
</protein>
<sequence>MHTKTIMSSLEMSRLTEAHIDERLLREALASYILTIIAGHGDPAPLLCNKDPFAIRSMSHIRKMFPNSKFIMMIRGWSLCLPLNYFPSYHHKGF</sequence>
<dbReference type="Pfam" id="PF13469">
    <property type="entry name" value="Sulfotransfer_3"/>
    <property type="match status" value="1"/>
</dbReference>
<comment type="function">
    <text evidence="5">Catalyzes the O-sulfation of tyrosine residues within acidic motifs of polypeptides, using 3'-phosphoadenylyl sulfate (PAPS) as cosubstrate.</text>
</comment>
<proteinExistence type="inferred from homology"/>
<dbReference type="EC" id="2.8.2.20" evidence="2 5"/>